<proteinExistence type="predicted"/>
<keyword evidence="2 5" id="KW-0812">Transmembrane</keyword>
<feature type="transmembrane region" description="Helical" evidence="5">
    <location>
        <begin position="293"/>
        <end position="315"/>
    </location>
</feature>
<feature type="transmembrane region" description="Helical" evidence="5">
    <location>
        <begin position="358"/>
        <end position="376"/>
    </location>
</feature>
<dbReference type="GO" id="GO:0016020">
    <property type="term" value="C:membrane"/>
    <property type="evidence" value="ECO:0007669"/>
    <property type="project" value="UniProtKB-SubCell"/>
</dbReference>
<accession>A0A9D5HUH5</accession>
<feature type="transmembrane region" description="Helical" evidence="5">
    <location>
        <begin position="157"/>
        <end position="177"/>
    </location>
</feature>
<dbReference type="OrthoDB" id="15270at2759"/>
<feature type="transmembrane region" description="Helical" evidence="5">
    <location>
        <begin position="251"/>
        <end position="273"/>
    </location>
</feature>
<dbReference type="GO" id="GO:0032216">
    <property type="term" value="F:glucosaminyl-phosphatidylinositol O-acyltransferase activity"/>
    <property type="evidence" value="ECO:0007669"/>
    <property type="project" value="TreeGrafter"/>
</dbReference>
<dbReference type="AlphaFoldDB" id="A0A9D5HUH5"/>
<sequence length="493" mass="54624">MDLIGKPLNSSKHLKEAFVSNLTGSSMLEIAALSTIVPALVVIRQWSNFGHAESKNWRSSLTAVAMDFCCVVLPVLLILTVLADWVYIFTVLLLLWLLVCILSRRSSASHFKEGSQLLSSVRATILSYRVSMVVVTCLSILAVDFKIFPRRYAKTETYGTSLMDLGVGSFVVANALVSRQARYAMPISLKSAFQSVIPLVVLGFGRLIFTMGADYHVHVGEYGVHWNFFFTLAAVVILPSMINIHPKYCGIFGLLILGGYQTCLTRGLSGYLLSNDRTSDIISQNKEGIFSIFGYWGMYLLGVHLGYSLFFGNVASAKSRTFEWTRLRVCTFSILMWSLTLLLNNYVERISRRSCNLAYVTFVLAQNFQVLSILMLSDFIPGRKPLELEAAFNQNLLGSFLLANILTGVVNLYVDTLSASSIIALVRSLVKRYKDVAALSTSTIAGAVSARELSIKTVQIQCADDINNQQHNCHQPFIIQSSSNPRLCRALGH</sequence>
<evidence type="ECO:0000256" key="5">
    <source>
        <dbReference type="SAM" id="Phobius"/>
    </source>
</evidence>
<keyword evidence="4 5" id="KW-0472">Membrane</keyword>
<evidence type="ECO:0000256" key="3">
    <source>
        <dbReference type="ARBA" id="ARBA00022989"/>
    </source>
</evidence>
<dbReference type="GO" id="GO:0006506">
    <property type="term" value="P:GPI anchor biosynthetic process"/>
    <property type="evidence" value="ECO:0007669"/>
    <property type="project" value="InterPro"/>
</dbReference>
<evidence type="ECO:0000256" key="2">
    <source>
        <dbReference type="ARBA" id="ARBA00022692"/>
    </source>
</evidence>
<evidence type="ECO:0000256" key="1">
    <source>
        <dbReference type="ARBA" id="ARBA00004141"/>
    </source>
</evidence>
<gene>
    <name evidence="6" type="ORF">J5N97_008311</name>
</gene>
<dbReference type="EMBL" id="JAGGNH010000001">
    <property type="protein sequence ID" value="KAJ0989955.1"/>
    <property type="molecule type" value="Genomic_DNA"/>
</dbReference>
<reference evidence="6" key="1">
    <citation type="submission" date="2021-03" db="EMBL/GenBank/DDBJ databases">
        <authorList>
            <person name="Li Z."/>
            <person name="Yang C."/>
        </authorList>
    </citation>
    <scope>NUCLEOTIDE SEQUENCE</scope>
    <source>
        <strain evidence="6">Dzin_1.0</strain>
        <tissue evidence="6">Leaf</tissue>
    </source>
</reference>
<keyword evidence="7" id="KW-1185">Reference proteome</keyword>
<dbReference type="InterPro" id="IPR009447">
    <property type="entry name" value="PIGW/GWT1"/>
</dbReference>
<dbReference type="PIRSF" id="PIRSF017321">
    <property type="entry name" value="GWT1"/>
    <property type="match status" value="1"/>
</dbReference>
<comment type="caution">
    <text evidence="6">The sequence shown here is derived from an EMBL/GenBank/DDBJ whole genome shotgun (WGS) entry which is preliminary data.</text>
</comment>
<keyword evidence="3 5" id="KW-1133">Transmembrane helix</keyword>
<evidence type="ECO:0000313" key="6">
    <source>
        <dbReference type="EMBL" id="KAJ0989955.1"/>
    </source>
</evidence>
<comment type="subcellular location">
    <subcellularLocation>
        <location evidence="1">Membrane</location>
        <topology evidence="1">Multi-pass membrane protein</topology>
    </subcellularLocation>
</comment>
<dbReference type="GO" id="GO:0005783">
    <property type="term" value="C:endoplasmic reticulum"/>
    <property type="evidence" value="ECO:0007669"/>
    <property type="project" value="TreeGrafter"/>
</dbReference>
<feature type="transmembrane region" description="Helical" evidence="5">
    <location>
        <begin position="59"/>
        <end position="79"/>
    </location>
</feature>
<organism evidence="6 7">
    <name type="scientific">Dioscorea zingiberensis</name>
    <dbReference type="NCBI Taxonomy" id="325984"/>
    <lineage>
        <taxon>Eukaryota</taxon>
        <taxon>Viridiplantae</taxon>
        <taxon>Streptophyta</taxon>
        <taxon>Embryophyta</taxon>
        <taxon>Tracheophyta</taxon>
        <taxon>Spermatophyta</taxon>
        <taxon>Magnoliopsida</taxon>
        <taxon>Liliopsida</taxon>
        <taxon>Dioscoreales</taxon>
        <taxon>Dioscoreaceae</taxon>
        <taxon>Dioscorea</taxon>
    </lineage>
</organism>
<evidence type="ECO:0008006" key="8">
    <source>
        <dbReference type="Google" id="ProtNLM"/>
    </source>
</evidence>
<feature type="transmembrane region" description="Helical" evidence="5">
    <location>
        <begin position="30"/>
        <end position="47"/>
    </location>
</feature>
<dbReference type="GO" id="GO:0072659">
    <property type="term" value="P:protein localization to plasma membrane"/>
    <property type="evidence" value="ECO:0007669"/>
    <property type="project" value="TreeGrafter"/>
</dbReference>
<dbReference type="PANTHER" id="PTHR20661:SF0">
    <property type="entry name" value="PHOSPHATIDYLINOSITOL-GLYCAN BIOSYNTHESIS CLASS W PROTEIN"/>
    <property type="match status" value="1"/>
</dbReference>
<reference evidence="6" key="2">
    <citation type="journal article" date="2022" name="Hortic Res">
        <title>The genome of Dioscorea zingiberensis sheds light on the biosynthesis, origin and evolution of the medicinally important diosgenin saponins.</title>
        <authorList>
            <person name="Li Y."/>
            <person name="Tan C."/>
            <person name="Li Z."/>
            <person name="Guo J."/>
            <person name="Li S."/>
            <person name="Chen X."/>
            <person name="Wang C."/>
            <person name="Dai X."/>
            <person name="Yang H."/>
            <person name="Song W."/>
            <person name="Hou L."/>
            <person name="Xu J."/>
            <person name="Tong Z."/>
            <person name="Xu A."/>
            <person name="Yuan X."/>
            <person name="Wang W."/>
            <person name="Yang Q."/>
            <person name="Chen L."/>
            <person name="Sun Z."/>
            <person name="Wang K."/>
            <person name="Pan B."/>
            <person name="Chen J."/>
            <person name="Bao Y."/>
            <person name="Liu F."/>
            <person name="Qi X."/>
            <person name="Gang D.R."/>
            <person name="Wen J."/>
            <person name="Li J."/>
        </authorList>
    </citation>
    <scope>NUCLEOTIDE SEQUENCE</scope>
    <source>
        <strain evidence="6">Dzin_1.0</strain>
    </source>
</reference>
<protein>
    <recommendedName>
        <fullName evidence="8">Phosphatidylinositol-glycan biosynthesis class W protein</fullName>
    </recommendedName>
</protein>
<name>A0A9D5HUH5_9LILI</name>
<feature type="transmembrane region" description="Helical" evidence="5">
    <location>
        <begin position="189"/>
        <end position="209"/>
    </location>
</feature>
<dbReference type="Pfam" id="PF06423">
    <property type="entry name" value="GWT1"/>
    <property type="match status" value="1"/>
</dbReference>
<dbReference type="Proteomes" id="UP001085076">
    <property type="component" value="Miscellaneous, Linkage group lg01"/>
</dbReference>
<evidence type="ECO:0000313" key="7">
    <source>
        <dbReference type="Proteomes" id="UP001085076"/>
    </source>
</evidence>
<feature type="transmembrane region" description="Helical" evidence="5">
    <location>
        <begin position="396"/>
        <end position="414"/>
    </location>
</feature>
<feature type="transmembrane region" description="Helical" evidence="5">
    <location>
        <begin position="125"/>
        <end position="145"/>
    </location>
</feature>
<evidence type="ECO:0000256" key="4">
    <source>
        <dbReference type="ARBA" id="ARBA00023136"/>
    </source>
</evidence>
<dbReference type="PANTHER" id="PTHR20661">
    <property type="entry name" value="PHOSPHATIDYLINOSITOL-GLYCAN BIOSYNTHESIS CLASS W PROTEIN"/>
    <property type="match status" value="1"/>
</dbReference>
<feature type="transmembrane region" description="Helical" evidence="5">
    <location>
        <begin position="224"/>
        <end position="244"/>
    </location>
</feature>
<feature type="transmembrane region" description="Helical" evidence="5">
    <location>
        <begin position="85"/>
        <end position="104"/>
    </location>
</feature>